<proteinExistence type="predicted"/>
<dbReference type="Proteomes" id="UP000053477">
    <property type="component" value="Unassembled WGS sequence"/>
</dbReference>
<evidence type="ECO:0000313" key="2">
    <source>
        <dbReference type="Proteomes" id="UP000053477"/>
    </source>
</evidence>
<sequence length="238" mass="27588">MWWVKAKGAKEVVCHRRRYKYWSMVSSEIAQEMWEENWEHVEEAARMFKHARSCFFSRSGILYLEHHRPVTFSVAIAFHSKPSTWFKDISSTETVLWYSEKFYPLAPFIQQQAFQFSGPAQDSPSISIFSQGFRRQFANKPRQQRSSWTNSNDTRHPVSPRFEVGALQSLLRSSPIYFELRPVLSPRAFRVRSVNKNANKLLQALSLPTRRCAVQDLVTRPTRRGKGSQPSVNPCGGS</sequence>
<reference evidence="1 2" key="1">
    <citation type="submission" date="2015-04" db="EMBL/GenBank/DDBJ databases">
        <title>Complete genome sequence of Schizopora paradoxa KUC8140, a cosmopolitan wood degrader in East Asia.</title>
        <authorList>
            <consortium name="DOE Joint Genome Institute"/>
            <person name="Min B."/>
            <person name="Park H."/>
            <person name="Jang Y."/>
            <person name="Kim J.-J."/>
            <person name="Kim K.H."/>
            <person name="Pangilinan J."/>
            <person name="Lipzen A."/>
            <person name="Riley R."/>
            <person name="Grigoriev I.V."/>
            <person name="Spatafora J.W."/>
            <person name="Choi I.-G."/>
        </authorList>
    </citation>
    <scope>NUCLEOTIDE SEQUENCE [LARGE SCALE GENOMIC DNA]</scope>
    <source>
        <strain evidence="1 2">KUC8140</strain>
    </source>
</reference>
<keyword evidence="2" id="KW-1185">Reference proteome</keyword>
<name>A0A0H2S267_9AGAM</name>
<dbReference type="AlphaFoldDB" id="A0A0H2S267"/>
<organism evidence="1 2">
    <name type="scientific">Schizopora paradoxa</name>
    <dbReference type="NCBI Taxonomy" id="27342"/>
    <lineage>
        <taxon>Eukaryota</taxon>
        <taxon>Fungi</taxon>
        <taxon>Dikarya</taxon>
        <taxon>Basidiomycota</taxon>
        <taxon>Agaricomycotina</taxon>
        <taxon>Agaricomycetes</taxon>
        <taxon>Hymenochaetales</taxon>
        <taxon>Schizoporaceae</taxon>
        <taxon>Schizopora</taxon>
    </lineage>
</organism>
<dbReference type="EMBL" id="KQ085899">
    <property type="protein sequence ID" value="KLO17937.1"/>
    <property type="molecule type" value="Genomic_DNA"/>
</dbReference>
<gene>
    <name evidence="1" type="ORF">SCHPADRAFT_139411</name>
</gene>
<dbReference type="InParanoid" id="A0A0H2S267"/>
<accession>A0A0H2S267</accession>
<evidence type="ECO:0000313" key="1">
    <source>
        <dbReference type="EMBL" id="KLO17937.1"/>
    </source>
</evidence>
<protein>
    <submittedName>
        <fullName evidence="1">Uncharacterized protein</fullName>
    </submittedName>
</protein>